<evidence type="ECO:0000313" key="2">
    <source>
        <dbReference type="EMBL" id="QHU29602.1"/>
    </source>
</evidence>
<dbReference type="InterPro" id="IPR017482">
    <property type="entry name" value="Lambda-type_endonuclease"/>
</dbReference>
<dbReference type="AlphaFoldDB" id="A0A6C0LK85"/>
<accession>A0A6C0LK85</accession>
<reference evidence="2" key="1">
    <citation type="journal article" date="2020" name="Nature">
        <title>Giant virus diversity and host interactions through global metagenomics.</title>
        <authorList>
            <person name="Schulz F."/>
            <person name="Roux S."/>
            <person name="Paez-Espino D."/>
            <person name="Jungbluth S."/>
            <person name="Walsh D.A."/>
            <person name="Denef V.J."/>
            <person name="McMahon K.D."/>
            <person name="Konstantinidis K.T."/>
            <person name="Eloe-Fadrosh E.A."/>
            <person name="Kyrpides N.C."/>
            <person name="Woyke T."/>
        </authorList>
    </citation>
    <scope>NUCLEOTIDE SEQUENCE</scope>
    <source>
        <strain evidence="2">GVMAG-M-3300027804-48</strain>
    </source>
</reference>
<dbReference type="InterPro" id="IPR019080">
    <property type="entry name" value="YqaJ_viral_recombinase"/>
</dbReference>
<dbReference type="Pfam" id="PF09588">
    <property type="entry name" value="YqaJ"/>
    <property type="match status" value="1"/>
</dbReference>
<sequence length="268" mass="31818">MEYEDRKLILNKLKEKPFIKQRTDEWFSLRQNILTASDLYDAIYHPASLIKKKIKNASFNSYSIPALKWGCMFEPVAINIYGHINQTKINEFGLLTNEKIERFGASPDGITDEGIMIEIKCPYSREIKDNVIPDKYYYQMQGQMAVCELDICDYIECKFVALHKTEYIEKVEKLETYKHGIIADLGFGNYIYSTFDQDYNLNIAEMEKYENCIYWTLDIINVQRVKFDDKLWNDKIKDNIINYWDLYQNELKNNNKTTKKNLFIEDND</sequence>
<dbReference type="InterPro" id="IPR011335">
    <property type="entry name" value="Restrct_endonuc-II-like"/>
</dbReference>
<proteinExistence type="predicted"/>
<feature type="domain" description="YqaJ viral recombinase" evidence="1">
    <location>
        <begin position="25"/>
        <end position="148"/>
    </location>
</feature>
<dbReference type="PANTHER" id="PTHR46609">
    <property type="entry name" value="EXONUCLEASE, PHAGE-TYPE/RECB, C-TERMINAL DOMAIN-CONTAINING PROTEIN"/>
    <property type="match status" value="1"/>
</dbReference>
<dbReference type="EMBL" id="MN740491">
    <property type="protein sequence ID" value="QHU29602.1"/>
    <property type="molecule type" value="Genomic_DNA"/>
</dbReference>
<dbReference type="PANTHER" id="PTHR46609:SF8">
    <property type="entry name" value="YQAJ VIRAL RECOMBINASE DOMAIN-CONTAINING PROTEIN"/>
    <property type="match status" value="1"/>
</dbReference>
<name>A0A6C0LK85_9ZZZZ</name>
<organism evidence="2">
    <name type="scientific">viral metagenome</name>
    <dbReference type="NCBI Taxonomy" id="1070528"/>
    <lineage>
        <taxon>unclassified sequences</taxon>
        <taxon>metagenomes</taxon>
        <taxon>organismal metagenomes</taxon>
    </lineage>
</organism>
<evidence type="ECO:0000259" key="1">
    <source>
        <dbReference type="Pfam" id="PF09588"/>
    </source>
</evidence>
<dbReference type="SUPFAM" id="SSF52980">
    <property type="entry name" value="Restriction endonuclease-like"/>
    <property type="match status" value="1"/>
</dbReference>
<dbReference type="InterPro" id="IPR051703">
    <property type="entry name" value="NF-kappa-B_Signaling_Reg"/>
</dbReference>
<dbReference type="NCBIfam" id="TIGR03033">
    <property type="entry name" value="phage_rel_nuc"/>
    <property type="match status" value="1"/>
</dbReference>
<dbReference type="CDD" id="cd22343">
    <property type="entry name" value="PDDEXK_lambda_exonuclease-like"/>
    <property type="match status" value="1"/>
</dbReference>
<dbReference type="InterPro" id="IPR011604">
    <property type="entry name" value="PDDEXK-like_dom_sf"/>
</dbReference>
<protein>
    <recommendedName>
        <fullName evidence="1">YqaJ viral recombinase domain-containing protein</fullName>
    </recommendedName>
</protein>
<dbReference type="Gene3D" id="3.90.320.10">
    <property type="match status" value="1"/>
</dbReference>